<evidence type="ECO:0000313" key="2">
    <source>
        <dbReference type="Proteomes" id="UP000789920"/>
    </source>
</evidence>
<accession>A0ACA9SYA6</accession>
<evidence type="ECO:0000313" key="1">
    <source>
        <dbReference type="EMBL" id="CAG8852159.1"/>
    </source>
</evidence>
<sequence>IGGFSSPGSLGGGSSSTKSAYPDEKKSSTKDTPVSSSKPAAKPSTKSTEPSSLSEIIDEVKNKNSNGEDWSPEEKETIEKILTENMATDNNNDKEEEKSSKITNMEQIKLVQEFLTKAKQAQKIKSYSKEAKELYNWLNEQKTEHHQIYLM</sequence>
<name>A0ACA9SYA6_9GLOM</name>
<feature type="non-terminal residue" evidence="1">
    <location>
        <position position="151"/>
    </location>
</feature>
<reference evidence="1" key="1">
    <citation type="submission" date="2021-06" db="EMBL/GenBank/DDBJ databases">
        <authorList>
            <person name="Kallberg Y."/>
            <person name="Tangrot J."/>
            <person name="Rosling A."/>
        </authorList>
    </citation>
    <scope>NUCLEOTIDE SEQUENCE</scope>
    <source>
        <strain evidence="1">MA461A</strain>
    </source>
</reference>
<protein>
    <submittedName>
        <fullName evidence="1">15824_t:CDS:1</fullName>
    </submittedName>
</protein>
<feature type="non-terminal residue" evidence="1">
    <location>
        <position position="1"/>
    </location>
</feature>
<gene>
    <name evidence="1" type="ORF">RPERSI_LOCUS36934</name>
</gene>
<organism evidence="1 2">
    <name type="scientific">Racocetra persica</name>
    <dbReference type="NCBI Taxonomy" id="160502"/>
    <lineage>
        <taxon>Eukaryota</taxon>
        <taxon>Fungi</taxon>
        <taxon>Fungi incertae sedis</taxon>
        <taxon>Mucoromycota</taxon>
        <taxon>Glomeromycotina</taxon>
        <taxon>Glomeromycetes</taxon>
        <taxon>Diversisporales</taxon>
        <taxon>Gigasporaceae</taxon>
        <taxon>Racocetra</taxon>
    </lineage>
</organism>
<comment type="caution">
    <text evidence="1">The sequence shown here is derived from an EMBL/GenBank/DDBJ whole genome shotgun (WGS) entry which is preliminary data.</text>
</comment>
<keyword evidence="2" id="KW-1185">Reference proteome</keyword>
<dbReference type="Proteomes" id="UP000789920">
    <property type="component" value="Unassembled WGS sequence"/>
</dbReference>
<proteinExistence type="predicted"/>
<dbReference type="EMBL" id="CAJVQC010180351">
    <property type="protein sequence ID" value="CAG8852159.1"/>
    <property type="molecule type" value="Genomic_DNA"/>
</dbReference>